<dbReference type="PANTHER" id="PTHR10877">
    <property type="entry name" value="POLYCYSTIN FAMILY MEMBER"/>
    <property type="match status" value="1"/>
</dbReference>
<protein>
    <submittedName>
        <fullName evidence="3">Uncharacterized protein</fullName>
    </submittedName>
</protein>
<dbReference type="InterPro" id="IPR051223">
    <property type="entry name" value="Polycystin"/>
</dbReference>
<proteinExistence type="predicted"/>
<dbReference type="GO" id="GO:0016020">
    <property type="term" value="C:membrane"/>
    <property type="evidence" value="ECO:0007669"/>
    <property type="project" value="TreeGrafter"/>
</dbReference>
<evidence type="ECO:0000256" key="1">
    <source>
        <dbReference type="SAM" id="MobiDB-lite"/>
    </source>
</evidence>
<sequence>MYNAQVNYFAVVELVIEIPAEGALRRIGYLLPSSWVEAVRLIKYQGQDGDIIMTFEFLYIAFAIFSFLKNTISYISNVVNAFKTLPPKGGPIRKLLYILFGRFWDFVDFFVGILAICSVVAFFLRQQYIEQGTPSALISSVEPGIQSSSVYDARDDGRRIRWNKKSEEQEDLNTPRLSKEPHLHDI</sequence>
<feature type="transmembrane region" description="Helical" evidence="2">
    <location>
        <begin position="95"/>
        <end position="124"/>
    </location>
</feature>
<dbReference type="GO" id="GO:0005262">
    <property type="term" value="F:calcium channel activity"/>
    <property type="evidence" value="ECO:0007669"/>
    <property type="project" value="TreeGrafter"/>
</dbReference>
<name>A0A0C2CAQ9_9BILA</name>
<feature type="compositionally biased region" description="Basic and acidic residues" evidence="1">
    <location>
        <begin position="177"/>
        <end position="186"/>
    </location>
</feature>
<dbReference type="GO" id="GO:0050982">
    <property type="term" value="P:detection of mechanical stimulus"/>
    <property type="evidence" value="ECO:0007669"/>
    <property type="project" value="TreeGrafter"/>
</dbReference>
<keyword evidence="4" id="KW-1185">Reference proteome</keyword>
<keyword evidence="2" id="KW-1133">Transmembrane helix</keyword>
<evidence type="ECO:0000313" key="3">
    <source>
        <dbReference type="EMBL" id="KIH46902.1"/>
    </source>
</evidence>
<accession>A0A0C2CAQ9</accession>
<keyword evidence="2" id="KW-0472">Membrane</keyword>
<organism evidence="3 4">
    <name type="scientific">Ancylostoma duodenale</name>
    <dbReference type="NCBI Taxonomy" id="51022"/>
    <lineage>
        <taxon>Eukaryota</taxon>
        <taxon>Metazoa</taxon>
        <taxon>Ecdysozoa</taxon>
        <taxon>Nematoda</taxon>
        <taxon>Chromadorea</taxon>
        <taxon>Rhabditida</taxon>
        <taxon>Rhabditina</taxon>
        <taxon>Rhabditomorpha</taxon>
        <taxon>Strongyloidea</taxon>
        <taxon>Ancylostomatidae</taxon>
        <taxon>Ancylostomatinae</taxon>
        <taxon>Ancylostoma</taxon>
    </lineage>
</organism>
<dbReference type="AlphaFoldDB" id="A0A0C2CAQ9"/>
<evidence type="ECO:0000313" key="4">
    <source>
        <dbReference type="Proteomes" id="UP000054047"/>
    </source>
</evidence>
<dbReference type="PANTHER" id="PTHR10877:SF194">
    <property type="entry name" value="LOCATION OF VULVA DEFECTIVE 1"/>
    <property type="match status" value="1"/>
</dbReference>
<reference evidence="3 4" key="1">
    <citation type="submission" date="2013-12" db="EMBL/GenBank/DDBJ databases">
        <title>Draft genome of the parsitic nematode Ancylostoma duodenale.</title>
        <authorList>
            <person name="Mitreva M."/>
        </authorList>
    </citation>
    <scope>NUCLEOTIDE SEQUENCE [LARGE SCALE GENOMIC DNA]</scope>
    <source>
        <strain evidence="3 4">Zhejiang</strain>
    </source>
</reference>
<dbReference type="OrthoDB" id="5826697at2759"/>
<gene>
    <name evidence="3" type="ORF">ANCDUO_23042</name>
</gene>
<keyword evidence="2" id="KW-0812">Transmembrane</keyword>
<dbReference type="Proteomes" id="UP000054047">
    <property type="component" value="Unassembled WGS sequence"/>
</dbReference>
<feature type="transmembrane region" description="Helical" evidence="2">
    <location>
        <begin position="57"/>
        <end position="75"/>
    </location>
</feature>
<feature type="region of interest" description="Disordered" evidence="1">
    <location>
        <begin position="163"/>
        <end position="186"/>
    </location>
</feature>
<evidence type="ECO:0000256" key="2">
    <source>
        <dbReference type="SAM" id="Phobius"/>
    </source>
</evidence>
<dbReference type="EMBL" id="KN768335">
    <property type="protein sequence ID" value="KIH46902.1"/>
    <property type="molecule type" value="Genomic_DNA"/>
</dbReference>